<keyword evidence="5" id="KW-0539">Nucleus</keyword>
<evidence type="ECO:0000256" key="5">
    <source>
        <dbReference type="ARBA" id="ARBA00023242"/>
    </source>
</evidence>
<dbReference type="SUPFAM" id="SSF140996">
    <property type="entry name" value="Hermes dimerisation domain"/>
    <property type="match status" value="1"/>
</dbReference>
<gene>
    <name evidence="7" type="ORF">RFH988_LOCUS34932</name>
</gene>
<sequence length="534" mass="61277">MDPKEKIRKLLQSGEYTLCDKPQSNAIWWNNFNRIKDKNNEIINYVQCVRCKKLLAYEPKNTGSSTLKNHASSCKFESSSTTYSIESMLLKNDNVPSDIKRLVIDACAKMCSYDMRPYEMVSGKGFELLCNTLLDIGRKMNKPIAATTIIPDPTTVSRRVQVLAEECRKQFISTLAEHLKNVKMIGVTSDYWKNSYTSESYLTITLHYHLNGNIRSIALKTIQITSSKTGVTHFKKCELQNKLTHSLKKDVDTRWNSVLEMLNFIDKVFTQVIYILAERKEEYYTDDIGINLIRDLIVLLEPFKTGSEILSAENEPTLHLVLPFVKRFKQTCEIKDSDTEPIKQVKRALREKLDEKLWLSDLHYIATFLCPETKSLLSLTKSERNDVIKKVRTLLKTLGIGKQVDEEILHEHTNNSSTKNKKRIKIDTVHDVLKSFNGSISSSSDDDDNESQDEVAHYIKAKISYPKGESLLRWWQNHSIIYKKLSLLACSLLAIPASSAASERIFSRTGRILEARRQQLSPESLDSLLFLRNF</sequence>
<dbReference type="GO" id="GO:0005634">
    <property type="term" value="C:nucleus"/>
    <property type="evidence" value="ECO:0007669"/>
    <property type="project" value="UniProtKB-SubCell"/>
</dbReference>
<dbReference type="Pfam" id="PF05699">
    <property type="entry name" value="Dimer_Tnp_hAT"/>
    <property type="match status" value="1"/>
</dbReference>
<dbReference type="Proteomes" id="UP000663882">
    <property type="component" value="Unassembled WGS sequence"/>
</dbReference>
<dbReference type="InterPro" id="IPR008906">
    <property type="entry name" value="HATC_C_dom"/>
</dbReference>
<reference evidence="7" key="1">
    <citation type="submission" date="2021-02" db="EMBL/GenBank/DDBJ databases">
        <authorList>
            <person name="Nowell W R."/>
        </authorList>
    </citation>
    <scope>NUCLEOTIDE SEQUENCE</scope>
</reference>
<keyword evidence="2" id="KW-0479">Metal-binding</keyword>
<dbReference type="OrthoDB" id="10023994at2759"/>
<protein>
    <recommendedName>
        <fullName evidence="6">HAT C-terminal dimerisation domain-containing protein</fullName>
    </recommendedName>
</protein>
<evidence type="ECO:0000259" key="6">
    <source>
        <dbReference type="Pfam" id="PF05699"/>
    </source>
</evidence>
<comment type="caution">
    <text evidence="7">The sequence shown here is derived from an EMBL/GenBank/DDBJ whole genome shotgun (WGS) entry which is preliminary data.</text>
</comment>
<evidence type="ECO:0000313" key="8">
    <source>
        <dbReference type="Proteomes" id="UP000663882"/>
    </source>
</evidence>
<dbReference type="InterPro" id="IPR052035">
    <property type="entry name" value="ZnF_BED_domain_contain"/>
</dbReference>
<keyword evidence="4" id="KW-0862">Zinc</keyword>
<evidence type="ECO:0000256" key="1">
    <source>
        <dbReference type="ARBA" id="ARBA00004123"/>
    </source>
</evidence>
<dbReference type="InterPro" id="IPR012337">
    <property type="entry name" value="RNaseH-like_sf"/>
</dbReference>
<dbReference type="AlphaFoldDB" id="A0A815L8F6"/>
<feature type="domain" description="HAT C-terminal dimerisation" evidence="6">
    <location>
        <begin position="456"/>
        <end position="533"/>
    </location>
</feature>
<organism evidence="7 8">
    <name type="scientific">Rotaria sordida</name>
    <dbReference type="NCBI Taxonomy" id="392033"/>
    <lineage>
        <taxon>Eukaryota</taxon>
        <taxon>Metazoa</taxon>
        <taxon>Spiralia</taxon>
        <taxon>Gnathifera</taxon>
        <taxon>Rotifera</taxon>
        <taxon>Eurotatoria</taxon>
        <taxon>Bdelloidea</taxon>
        <taxon>Philodinida</taxon>
        <taxon>Philodinidae</taxon>
        <taxon>Rotaria</taxon>
    </lineage>
</organism>
<evidence type="ECO:0000256" key="4">
    <source>
        <dbReference type="ARBA" id="ARBA00022833"/>
    </source>
</evidence>
<comment type="subcellular location">
    <subcellularLocation>
        <location evidence="1">Nucleus</location>
    </subcellularLocation>
</comment>
<dbReference type="Gene3D" id="1.10.10.1070">
    <property type="entry name" value="Zinc finger, BED domain-containing"/>
    <property type="match status" value="1"/>
</dbReference>
<proteinExistence type="predicted"/>
<evidence type="ECO:0000256" key="3">
    <source>
        <dbReference type="ARBA" id="ARBA00022771"/>
    </source>
</evidence>
<dbReference type="SMART" id="SM00614">
    <property type="entry name" value="ZnF_BED"/>
    <property type="match status" value="1"/>
</dbReference>
<evidence type="ECO:0000256" key="2">
    <source>
        <dbReference type="ARBA" id="ARBA00022723"/>
    </source>
</evidence>
<dbReference type="PANTHER" id="PTHR46481">
    <property type="entry name" value="ZINC FINGER BED DOMAIN-CONTAINING PROTEIN 4"/>
    <property type="match status" value="1"/>
</dbReference>
<dbReference type="GO" id="GO:0046983">
    <property type="term" value="F:protein dimerization activity"/>
    <property type="evidence" value="ECO:0007669"/>
    <property type="project" value="InterPro"/>
</dbReference>
<name>A0A815L8F6_9BILA</name>
<keyword evidence="3" id="KW-0863">Zinc-finger</keyword>
<dbReference type="SUPFAM" id="SSF53098">
    <property type="entry name" value="Ribonuclease H-like"/>
    <property type="match status" value="1"/>
</dbReference>
<evidence type="ECO:0000313" key="7">
    <source>
        <dbReference type="EMBL" id="CAF1403237.1"/>
    </source>
</evidence>
<accession>A0A815L8F6</accession>
<dbReference type="EMBL" id="CAJNOO010005080">
    <property type="protein sequence ID" value="CAF1403237.1"/>
    <property type="molecule type" value="Genomic_DNA"/>
</dbReference>
<dbReference type="PANTHER" id="PTHR46481:SF10">
    <property type="entry name" value="ZINC FINGER BED DOMAIN-CONTAINING PROTEIN 39"/>
    <property type="match status" value="1"/>
</dbReference>
<dbReference type="GO" id="GO:0008270">
    <property type="term" value="F:zinc ion binding"/>
    <property type="evidence" value="ECO:0007669"/>
    <property type="project" value="UniProtKB-KW"/>
</dbReference>